<evidence type="ECO:0000256" key="6">
    <source>
        <dbReference type="PIRNR" id="PIRNR011282"/>
    </source>
</evidence>
<organism evidence="8 9">
    <name type="scientific">Trichobilharzia regenti</name>
    <name type="common">Nasal bird schistosome</name>
    <dbReference type="NCBI Taxonomy" id="157069"/>
    <lineage>
        <taxon>Eukaryota</taxon>
        <taxon>Metazoa</taxon>
        <taxon>Spiralia</taxon>
        <taxon>Lophotrochozoa</taxon>
        <taxon>Platyhelminthes</taxon>
        <taxon>Trematoda</taxon>
        <taxon>Digenea</taxon>
        <taxon>Strigeidida</taxon>
        <taxon>Schistosomatoidea</taxon>
        <taxon>Schistosomatidae</taxon>
        <taxon>Trichobilharzia</taxon>
    </lineage>
</organism>
<feature type="compositionally biased region" description="Gly residues" evidence="7">
    <location>
        <begin position="232"/>
        <end position="244"/>
    </location>
</feature>
<dbReference type="GO" id="GO:0030672">
    <property type="term" value="C:synaptic vesicle membrane"/>
    <property type="evidence" value="ECO:0007669"/>
    <property type="project" value="TreeGrafter"/>
</dbReference>
<evidence type="ECO:0000256" key="5">
    <source>
        <dbReference type="ARBA" id="ARBA00023136"/>
    </source>
</evidence>
<evidence type="ECO:0000256" key="2">
    <source>
        <dbReference type="ARBA" id="ARBA00010252"/>
    </source>
</evidence>
<feature type="transmembrane region" description="Helical" evidence="6">
    <location>
        <begin position="66"/>
        <end position="88"/>
    </location>
</feature>
<keyword evidence="4 6" id="KW-1133">Transmembrane helix</keyword>
<name>A0A183VN16_TRIRE</name>
<proteinExistence type="inferred from homology"/>
<protein>
    <recommendedName>
        <fullName evidence="6">Synaptogyrin</fullName>
    </recommendedName>
</protein>
<reference evidence="9" key="2">
    <citation type="submission" date="2023-11" db="UniProtKB">
        <authorList>
            <consortium name="WormBaseParasite"/>
        </authorList>
    </citation>
    <scope>IDENTIFICATION</scope>
</reference>
<dbReference type="OrthoDB" id="10041611at2759"/>
<dbReference type="Proteomes" id="UP000050795">
    <property type="component" value="Unassembled WGS sequence"/>
</dbReference>
<evidence type="ECO:0000256" key="1">
    <source>
        <dbReference type="ARBA" id="ARBA00004141"/>
    </source>
</evidence>
<sequence>MNPADLLSAAKSGTTSSILEFLRKPVVILRLGAVLAAIIAFGSISSGCHTHQGVCIFGATSSACNFPVAVGVFAFLGSVVFLASDFMFNSISNLKRRKIVIIGDLAFSGLWTFLWFVSFCLLANKWTNTSDEWLSQHKVEGWQESNARSAIAFAFLSIAIWGGITFFALQRFRLGQVNLNAEDELGGGPGSTMDPNAGIPGQTYPGMNDPMSQQQQQQQQPYGGNIQQPPMGGAGGGQYYGPTY</sequence>
<feature type="transmembrane region" description="Helical" evidence="6">
    <location>
        <begin position="150"/>
        <end position="169"/>
    </location>
</feature>
<dbReference type="InterPro" id="IPR008253">
    <property type="entry name" value="Marvel"/>
</dbReference>
<evidence type="ECO:0000256" key="3">
    <source>
        <dbReference type="ARBA" id="ARBA00022692"/>
    </source>
</evidence>
<evidence type="ECO:0000256" key="4">
    <source>
        <dbReference type="ARBA" id="ARBA00022989"/>
    </source>
</evidence>
<dbReference type="GO" id="GO:0031594">
    <property type="term" value="C:neuromuscular junction"/>
    <property type="evidence" value="ECO:0007669"/>
    <property type="project" value="TreeGrafter"/>
</dbReference>
<keyword evidence="8" id="KW-1185">Reference proteome</keyword>
<evidence type="ECO:0000313" key="9">
    <source>
        <dbReference type="WBParaSite" id="TREG1_125810.1"/>
    </source>
</evidence>
<dbReference type="PANTHER" id="PTHR10838">
    <property type="entry name" value="SYNAPTOGYRIN"/>
    <property type="match status" value="1"/>
</dbReference>
<dbReference type="InterPro" id="IPR016579">
    <property type="entry name" value="Synaptogyrin"/>
</dbReference>
<dbReference type="Pfam" id="PF01284">
    <property type="entry name" value="MARVEL"/>
    <property type="match status" value="1"/>
</dbReference>
<feature type="transmembrane region" description="Helical" evidence="6">
    <location>
        <begin position="100"/>
        <end position="124"/>
    </location>
</feature>
<evidence type="ECO:0000313" key="8">
    <source>
        <dbReference type="Proteomes" id="UP000050795"/>
    </source>
</evidence>
<evidence type="ECO:0000256" key="7">
    <source>
        <dbReference type="SAM" id="MobiDB-lite"/>
    </source>
</evidence>
<comment type="similarity">
    <text evidence="2 6">Belongs to the synaptogyrin family.</text>
</comment>
<feature type="transmembrane region" description="Helical" evidence="6">
    <location>
        <begin position="27"/>
        <end position="46"/>
    </location>
</feature>
<dbReference type="PANTHER" id="PTHR10838:SF20">
    <property type="entry name" value="SYNAPTOGYRIN"/>
    <property type="match status" value="1"/>
</dbReference>
<dbReference type="WBParaSite" id="TREG1_125810.1">
    <property type="protein sequence ID" value="TREG1_125810.1"/>
    <property type="gene ID" value="TREG1_125810"/>
</dbReference>
<dbReference type="PROSITE" id="PS51225">
    <property type="entry name" value="MARVEL"/>
    <property type="match status" value="1"/>
</dbReference>
<accession>A0A183VN16</accession>
<keyword evidence="3 6" id="KW-0812">Transmembrane</keyword>
<keyword evidence="5 6" id="KW-0472">Membrane</keyword>
<reference evidence="8" key="1">
    <citation type="submission" date="2022-06" db="EMBL/GenBank/DDBJ databases">
        <authorList>
            <person name="Berger JAMES D."/>
            <person name="Berger JAMES D."/>
        </authorList>
    </citation>
    <scope>NUCLEOTIDE SEQUENCE [LARGE SCALE GENOMIC DNA]</scope>
</reference>
<dbReference type="PIRSF" id="PIRSF011282">
    <property type="entry name" value="Synaptogyrin"/>
    <property type="match status" value="1"/>
</dbReference>
<comment type="subcellular location">
    <subcellularLocation>
        <location evidence="1 6">Membrane</location>
        <topology evidence="1 6">Multi-pass membrane protein</topology>
    </subcellularLocation>
</comment>
<feature type="region of interest" description="Disordered" evidence="7">
    <location>
        <begin position="185"/>
        <end position="244"/>
    </location>
</feature>
<dbReference type="AlphaFoldDB" id="A0A183VN16"/>